<accession>A0A366DH61</accession>
<sequence>MGIAFVRRIFHSFGARLRALFAAPDEESRARADRAGRPPFGGRRTGAAPRGR</sequence>
<keyword evidence="3" id="KW-1185">Reference proteome</keyword>
<protein>
    <submittedName>
        <fullName evidence="2">Uncharacterized protein</fullName>
    </submittedName>
</protein>
<evidence type="ECO:0000256" key="1">
    <source>
        <dbReference type="SAM" id="MobiDB-lite"/>
    </source>
</evidence>
<feature type="compositionally biased region" description="Basic and acidic residues" evidence="1">
    <location>
        <begin position="26"/>
        <end position="36"/>
    </location>
</feature>
<gene>
    <name evidence="2" type="ORF">DFR74_107100</name>
</gene>
<dbReference type="AlphaFoldDB" id="A0A366DH61"/>
<dbReference type="Proteomes" id="UP000252586">
    <property type="component" value="Unassembled WGS sequence"/>
</dbReference>
<dbReference type="EMBL" id="QNRE01000007">
    <property type="protein sequence ID" value="RBO89422.1"/>
    <property type="molecule type" value="Genomic_DNA"/>
</dbReference>
<dbReference type="RefSeq" id="WP_157115815.1">
    <property type="nucleotide sequence ID" value="NZ_CP107943.1"/>
</dbReference>
<feature type="compositionally biased region" description="Low complexity" evidence="1">
    <location>
        <begin position="37"/>
        <end position="52"/>
    </location>
</feature>
<comment type="caution">
    <text evidence="2">The sequence shown here is derived from an EMBL/GenBank/DDBJ whole genome shotgun (WGS) entry which is preliminary data.</text>
</comment>
<name>A0A366DH61_9NOCA</name>
<evidence type="ECO:0000313" key="2">
    <source>
        <dbReference type="EMBL" id="RBO89422.1"/>
    </source>
</evidence>
<proteinExistence type="predicted"/>
<organism evidence="2 3">
    <name type="scientific">Nocardia puris</name>
    <dbReference type="NCBI Taxonomy" id="208602"/>
    <lineage>
        <taxon>Bacteria</taxon>
        <taxon>Bacillati</taxon>
        <taxon>Actinomycetota</taxon>
        <taxon>Actinomycetes</taxon>
        <taxon>Mycobacteriales</taxon>
        <taxon>Nocardiaceae</taxon>
        <taxon>Nocardia</taxon>
    </lineage>
</organism>
<reference evidence="2 3" key="1">
    <citation type="submission" date="2018-06" db="EMBL/GenBank/DDBJ databases">
        <title>Genomic Encyclopedia of Type Strains, Phase IV (KMG-IV): sequencing the most valuable type-strain genomes for metagenomic binning, comparative biology and taxonomic classification.</title>
        <authorList>
            <person name="Goeker M."/>
        </authorList>
    </citation>
    <scope>NUCLEOTIDE SEQUENCE [LARGE SCALE GENOMIC DNA]</scope>
    <source>
        <strain evidence="2 3">DSM 44599</strain>
    </source>
</reference>
<dbReference type="STRING" id="1210090.GCA_001613185_02057"/>
<evidence type="ECO:0000313" key="3">
    <source>
        <dbReference type="Proteomes" id="UP000252586"/>
    </source>
</evidence>
<feature type="region of interest" description="Disordered" evidence="1">
    <location>
        <begin position="25"/>
        <end position="52"/>
    </location>
</feature>